<dbReference type="InterPro" id="IPR013783">
    <property type="entry name" value="Ig-like_fold"/>
</dbReference>
<evidence type="ECO:0000313" key="2">
    <source>
        <dbReference type="EMBL" id="MFC5813361.1"/>
    </source>
</evidence>
<dbReference type="InterPro" id="IPR048527">
    <property type="entry name" value="Sde182_C"/>
</dbReference>
<name>A0ABW1BJG5_9ACTN</name>
<gene>
    <name evidence="2" type="ORF">ACFQGO_38710</name>
</gene>
<organism evidence="2 3">
    <name type="scientific">Streptomyces heilongjiangensis</name>
    <dbReference type="NCBI Taxonomy" id="945052"/>
    <lineage>
        <taxon>Bacteria</taxon>
        <taxon>Bacillati</taxon>
        <taxon>Actinomycetota</taxon>
        <taxon>Actinomycetes</taxon>
        <taxon>Kitasatosporales</taxon>
        <taxon>Streptomycetaceae</taxon>
        <taxon>Streptomyces</taxon>
    </lineage>
</organism>
<dbReference type="RefSeq" id="WP_380970099.1">
    <property type="nucleotide sequence ID" value="NZ_JBHSNZ010000076.1"/>
</dbReference>
<comment type="caution">
    <text evidence="2">The sequence shown here is derived from an EMBL/GenBank/DDBJ whole genome shotgun (WGS) entry which is preliminary data.</text>
</comment>
<dbReference type="Proteomes" id="UP001596112">
    <property type="component" value="Unassembled WGS sequence"/>
</dbReference>
<dbReference type="Gene3D" id="2.60.40.10">
    <property type="entry name" value="Immunoglobulins"/>
    <property type="match status" value="1"/>
</dbReference>
<evidence type="ECO:0000259" key="1">
    <source>
        <dbReference type="Pfam" id="PF21027"/>
    </source>
</evidence>
<dbReference type="Pfam" id="PF21027">
    <property type="entry name" value="Sde0182_C"/>
    <property type="match status" value="1"/>
</dbReference>
<dbReference type="EMBL" id="JBHSNZ010000076">
    <property type="protein sequence ID" value="MFC5813361.1"/>
    <property type="molecule type" value="Genomic_DNA"/>
</dbReference>
<reference evidence="3" key="1">
    <citation type="journal article" date="2019" name="Int. J. Syst. Evol. Microbiol.">
        <title>The Global Catalogue of Microorganisms (GCM) 10K type strain sequencing project: providing services to taxonomists for standard genome sequencing and annotation.</title>
        <authorList>
            <consortium name="The Broad Institute Genomics Platform"/>
            <consortium name="The Broad Institute Genome Sequencing Center for Infectious Disease"/>
            <person name="Wu L."/>
            <person name="Ma J."/>
        </authorList>
    </citation>
    <scope>NUCLEOTIDE SEQUENCE [LARGE SCALE GENOMIC DNA]</scope>
    <source>
        <strain evidence="3">JCM 9918</strain>
    </source>
</reference>
<sequence>MTGGNSANVRFTAPRTPGARIEVVLEVTDNGSPSLTSYRRVVVTVR</sequence>
<keyword evidence="3" id="KW-1185">Reference proteome</keyword>
<evidence type="ECO:0000313" key="3">
    <source>
        <dbReference type="Proteomes" id="UP001596112"/>
    </source>
</evidence>
<feature type="domain" description="Cellulose-binding Sde182 C-terminal" evidence="1">
    <location>
        <begin position="7"/>
        <end position="45"/>
    </location>
</feature>
<protein>
    <recommendedName>
        <fullName evidence="1">Cellulose-binding Sde182 C-terminal domain-containing protein</fullName>
    </recommendedName>
</protein>
<proteinExistence type="predicted"/>
<accession>A0ABW1BJG5</accession>